<reference evidence="9 10" key="1">
    <citation type="journal article" date="2011" name="J. Bacteriol.">
        <title>Complete genome sequence of the cellulose-degrading bacterium Cellulosilyticum lentocellum.</title>
        <authorList>
            <consortium name="US DOE Joint Genome Institute"/>
            <person name="Miller D.A."/>
            <person name="Suen G."/>
            <person name="Bruce D."/>
            <person name="Copeland A."/>
            <person name="Cheng J.F."/>
            <person name="Detter C."/>
            <person name="Goodwin L.A."/>
            <person name="Han C.S."/>
            <person name="Hauser L.J."/>
            <person name="Land M.L."/>
            <person name="Lapidus A."/>
            <person name="Lucas S."/>
            <person name="Meincke L."/>
            <person name="Pitluck S."/>
            <person name="Tapia R."/>
            <person name="Teshima H."/>
            <person name="Woyke T."/>
            <person name="Fox B.G."/>
            <person name="Angert E.R."/>
            <person name="Currie C.R."/>
        </authorList>
    </citation>
    <scope>NUCLEOTIDE SEQUENCE [LARGE SCALE GENOMIC DNA]</scope>
    <source>
        <strain evidence="10">ATCC 49066 / DSM 5427 / NCIMB 11756 / RHM5</strain>
    </source>
</reference>
<dbReference type="EMBL" id="CP002582">
    <property type="protein sequence ID" value="ADZ85323.1"/>
    <property type="molecule type" value="Genomic_DNA"/>
</dbReference>
<name>F2JGY3_CELLD</name>
<dbReference type="eggNOG" id="COG0204">
    <property type="taxonomic scope" value="Bacteria"/>
</dbReference>
<evidence type="ECO:0000256" key="4">
    <source>
        <dbReference type="ARBA" id="ARBA00022679"/>
    </source>
</evidence>
<dbReference type="KEGG" id="cle:Clole_3640"/>
<dbReference type="EC" id="2.3.1.51" evidence="7"/>
<comment type="similarity">
    <text evidence="2 7">Belongs to the 1-acyl-sn-glycerol-3-phosphate acyltransferase family.</text>
</comment>
<comment type="catalytic activity">
    <reaction evidence="7">
        <text>a 1-acyl-sn-glycero-3-phosphate + an acyl-CoA = a 1,2-diacyl-sn-glycero-3-phosphate + CoA</text>
        <dbReference type="Rhea" id="RHEA:19709"/>
        <dbReference type="ChEBI" id="CHEBI:57287"/>
        <dbReference type="ChEBI" id="CHEBI:57970"/>
        <dbReference type="ChEBI" id="CHEBI:58342"/>
        <dbReference type="ChEBI" id="CHEBI:58608"/>
        <dbReference type="EC" id="2.3.1.51"/>
    </reaction>
</comment>
<evidence type="ECO:0000256" key="7">
    <source>
        <dbReference type="RuleBase" id="RU361267"/>
    </source>
</evidence>
<keyword evidence="10" id="KW-1185">Reference proteome</keyword>
<evidence type="ECO:0000256" key="3">
    <source>
        <dbReference type="ARBA" id="ARBA00022516"/>
    </source>
</evidence>
<dbReference type="SMART" id="SM00563">
    <property type="entry name" value="PlsC"/>
    <property type="match status" value="1"/>
</dbReference>
<accession>F2JGY3</accession>
<protein>
    <recommendedName>
        <fullName evidence="7">1-acyl-sn-glycerol-3-phosphate acyltransferase</fullName>
        <ecNumber evidence="7">2.3.1.51</ecNumber>
    </recommendedName>
</protein>
<evidence type="ECO:0000256" key="5">
    <source>
        <dbReference type="ARBA" id="ARBA00023098"/>
    </source>
</evidence>
<dbReference type="Pfam" id="PF01553">
    <property type="entry name" value="Acyltransferase"/>
    <property type="match status" value="1"/>
</dbReference>
<keyword evidence="6 7" id="KW-0012">Acyltransferase</keyword>
<dbReference type="InterPro" id="IPR004552">
    <property type="entry name" value="AGP_acyltrans"/>
</dbReference>
<evidence type="ECO:0000259" key="8">
    <source>
        <dbReference type="SMART" id="SM00563"/>
    </source>
</evidence>
<dbReference type="STRING" id="642492.Clole_3640"/>
<keyword evidence="7" id="KW-1208">Phospholipid metabolism</keyword>
<dbReference type="RefSeq" id="WP_013658599.1">
    <property type="nucleotide sequence ID" value="NC_015275.1"/>
</dbReference>
<dbReference type="CDD" id="cd07989">
    <property type="entry name" value="LPLAT_AGPAT-like"/>
    <property type="match status" value="1"/>
</dbReference>
<proteinExistence type="inferred from homology"/>
<comment type="pathway">
    <text evidence="1">Lipid metabolism.</text>
</comment>
<dbReference type="AlphaFoldDB" id="F2JGY3"/>
<dbReference type="HOGENOM" id="CLU_027938_6_1_9"/>
<sequence length="244" mass="27868">MLESTRVLGAMVKMDIIGRKARKEYGYGNKKHDVKTSREKIYHLMKQLTRDMIKGASMEISIKGEENLPKQGPALYVANHSSIFDTVLLVNTIKEPCIFIGKKEVAKMPLINKWFDALGCIYIDREDKRQSLECILKGISELKSGQSIILFPEGTRTMGDEMKPFKEGSFRLATKTGVPIVPIAFRHTDKVFEEYKRVKKTKVQMNIGPIIETKHLDKEGQQKLPKQVEECVKGLLQELIEQEK</sequence>
<dbReference type="PANTHER" id="PTHR10434:SF64">
    <property type="entry name" value="1-ACYL-SN-GLYCEROL-3-PHOSPHATE ACYLTRANSFERASE-RELATED"/>
    <property type="match status" value="1"/>
</dbReference>
<keyword evidence="3 7" id="KW-0444">Lipid biosynthesis</keyword>
<organism evidence="9 10">
    <name type="scientific">Cellulosilyticum lentocellum (strain ATCC 49066 / DSM 5427 / NCIMB 11756 / RHM5)</name>
    <name type="common">Clostridium lentocellum</name>
    <dbReference type="NCBI Taxonomy" id="642492"/>
    <lineage>
        <taxon>Bacteria</taxon>
        <taxon>Bacillati</taxon>
        <taxon>Bacillota</taxon>
        <taxon>Clostridia</taxon>
        <taxon>Lachnospirales</taxon>
        <taxon>Cellulosilyticaceae</taxon>
        <taxon>Cellulosilyticum</taxon>
    </lineage>
</organism>
<keyword evidence="7" id="KW-0594">Phospholipid biosynthesis</keyword>
<feature type="domain" description="Phospholipid/glycerol acyltransferase" evidence="8">
    <location>
        <begin position="74"/>
        <end position="188"/>
    </location>
</feature>
<dbReference type="NCBIfam" id="TIGR00530">
    <property type="entry name" value="AGP_acyltrn"/>
    <property type="match status" value="1"/>
</dbReference>
<dbReference type="GO" id="GO:0016020">
    <property type="term" value="C:membrane"/>
    <property type="evidence" value="ECO:0007669"/>
    <property type="project" value="InterPro"/>
</dbReference>
<gene>
    <name evidence="9" type="ordered locus">Clole_3640</name>
</gene>
<dbReference type="GO" id="GO:0006654">
    <property type="term" value="P:phosphatidic acid biosynthetic process"/>
    <property type="evidence" value="ECO:0007669"/>
    <property type="project" value="TreeGrafter"/>
</dbReference>
<keyword evidence="5 7" id="KW-0443">Lipid metabolism</keyword>
<dbReference type="PANTHER" id="PTHR10434">
    <property type="entry name" value="1-ACYL-SN-GLYCEROL-3-PHOSPHATE ACYLTRANSFERASE"/>
    <property type="match status" value="1"/>
</dbReference>
<evidence type="ECO:0000313" key="10">
    <source>
        <dbReference type="Proteomes" id="UP000008467"/>
    </source>
</evidence>
<keyword evidence="4 7" id="KW-0808">Transferase</keyword>
<comment type="domain">
    <text evidence="7">The HXXXXD motif is essential for acyltransferase activity and may constitute the binding site for the phosphate moiety of the glycerol-3-phosphate.</text>
</comment>
<evidence type="ECO:0000256" key="1">
    <source>
        <dbReference type="ARBA" id="ARBA00005189"/>
    </source>
</evidence>
<dbReference type="GO" id="GO:0003841">
    <property type="term" value="F:1-acylglycerol-3-phosphate O-acyltransferase activity"/>
    <property type="evidence" value="ECO:0007669"/>
    <property type="project" value="UniProtKB-UniRule"/>
</dbReference>
<dbReference type="InterPro" id="IPR002123">
    <property type="entry name" value="Plipid/glycerol_acylTrfase"/>
</dbReference>
<evidence type="ECO:0000256" key="2">
    <source>
        <dbReference type="ARBA" id="ARBA00008655"/>
    </source>
</evidence>
<dbReference type="SUPFAM" id="SSF69593">
    <property type="entry name" value="Glycerol-3-phosphate (1)-acyltransferase"/>
    <property type="match status" value="1"/>
</dbReference>
<evidence type="ECO:0000313" key="9">
    <source>
        <dbReference type="EMBL" id="ADZ85323.1"/>
    </source>
</evidence>
<evidence type="ECO:0000256" key="6">
    <source>
        <dbReference type="ARBA" id="ARBA00023315"/>
    </source>
</evidence>
<dbReference type="Proteomes" id="UP000008467">
    <property type="component" value="Chromosome"/>
</dbReference>